<dbReference type="Proteomes" id="UP000325315">
    <property type="component" value="Unassembled WGS sequence"/>
</dbReference>
<comment type="caution">
    <text evidence="1">The sequence shown here is derived from an EMBL/GenBank/DDBJ whole genome shotgun (WGS) entry which is preliminary data.</text>
</comment>
<protein>
    <submittedName>
        <fullName evidence="1">Thymic stromal cotransporter</fullName>
    </submittedName>
</protein>
<organism evidence="1 2">
    <name type="scientific">Gossypium australe</name>
    <dbReference type="NCBI Taxonomy" id="47621"/>
    <lineage>
        <taxon>Eukaryota</taxon>
        <taxon>Viridiplantae</taxon>
        <taxon>Streptophyta</taxon>
        <taxon>Embryophyta</taxon>
        <taxon>Tracheophyta</taxon>
        <taxon>Spermatophyta</taxon>
        <taxon>Magnoliopsida</taxon>
        <taxon>eudicotyledons</taxon>
        <taxon>Gunneridae</taxon>
        <taxon>Pentapetalae</taxon>
        <taxon>rosids</taxon>
        <taxon>malvids</taxon>
        <taxon>Malvales</taxon>
        <taxon>Malvaceae</taxon>
        <taxon>Malvoideae</taxon>
        <taxon>Gossypium</taxon>
    </lineage>
</organism>
<dbReference type="AlphaFoldDB" id="A0A5B6VQP5"/>
<sequence length="88" mass="10054">MGPGKMGLLHRELALTLSSVANAPYKQIRSIWMESSFGSKSELISLLSRSNSAFTSAKPREKRLRKLKELAERKEYQKLVKDITLKKF</sequence>
<evidence type="ECO:0000313" key="2">
    <source>
        <dbReference type="Proteomes" id="UP000325315"/>
    </source>
</evidence>
<name>A0A5B6VQP5_9ROSI</name>
<gene>
    <name evidence="1" type="ORF">EPI10_017003</name>
</gene>
<reference evidence="2" key="1">
    <citation type="journal article" date="2019" name="Plant Biotechnol. J.">
        <title>Genome sequencing of the Australian wild diploid species Gossypium australe highlights disease resistance and delayed gland morphogenesis.</title>
        <authorList>
            <person name="Cai Y."/>
            <person name="Cai X."/>
            <person name="Wang Q."/>
            <person name="Wang P."/>
            <person name="Zhang Y."/>
            <person name="Cai C."/>
            <person name="Xu Y."/>
            <person name="Wang K."/>
            <person name="Zhou Z."/>
            <person name="Wang C."/>
            <person name="Geng S."/>
            <person name="Li B."/>
            <person name="Dong Q."/>
            <person name="Hou Y."/>
            <person name="Wang H."/>
            <person name="Ai P."/>
            <person name="Liu Z."/>
            <person name="Yi F."/>
            <person name="Sun M."/>
            <person name="An G."/>
            <person name="Cheng J."/>
            <person name="Zhang Y."/>
            <person name="Shi Q."/>
            <person name="Xie Y."/>
            <person name="Shi X."/>
            <person name="Chang Y."/>
            <person name="Huang F."/>
            <person name="Chen Y."/>
            <person name="Hong S."/>
            <person name="Mi L."/>
            <person name="Sun Q."/>
            <person name="Zhang L."/>
            <person name="Zhou B."/>
            <person name="Peng R."/>
            <person name="Zhang X."/>
            <person name="Liu F."/>
        </authorList>
    </citation>
    <scope>NUCLEOTIDE SEQUENCE [LARGE SCALE GENOMIC DNA]</scope>
    <source>
        <strain evidence="2">cv. PA1801</strain>
    </source>
</reference>
<dbReference type="OrthoDB" id="2018698at2759"/>
<accession>A0A5B6VQP5</accession>
<dbReference type="EMBL" id="SMMG02000006">
    <property type="protein sequence ID" value="KAA3471374.1"/>
    <property type="molecule type" value="Genomic_DNA"/>
</dbReference>
<keyword evidence="2" id="KW-1185">Reference proteome</keyword>
<evidence type="ECO:0000313" key="1">
    <source>
        <dbReference type="EMBL" id="KAA3471374.1"/>
    </source>
</evidence>
<proteinExistence type="predicted"/>